<keyword evidence="2" id="KW-1185">Reference proteome</keyword>
<accession>A0ABN7W929</accession>
<dbReference type="Proteomes" id="UP000789901">
    <property type="component" value="Unassembled WGS sequence"/>
</dbReference>
<gene>
    <name evidence="1" type="ORF">GMARGA_LOCUS27926</name>
</gene>
<name>A0ABN7W929_GIGMA</name>
<sequence>IVNNKVQLESILKIAEEFYTINYIRVNPKQSKLIVINSTEKAVNKNILVANKKVEAEKANHSQDS</sequence>
<feature type="non-terminal residue" evidence="1">
    <location>
        <position position="1"/>
    </location>
</feature>
<proteinExistence type="predicted"/>
<dbReference type="EMBL" id="CAJVQB010034882">
    <property type="protein sequence ID" value="CAG8821817.1"/>
    <property type="molecule type" value="Genomic_DNA"/>
</dbReference>
<reference evidence="1 2" key="1">
    <citation type="submission" date="2021-06" db="EMBL/GenBank/DDBJ databases">
        <authorList>
            <person name="Kallberg Y."/>
            <person name="Tangrot J."/>
            <person name="Rosling A."/>
        </authorList>
    </citation>
    <scope>NUCLEOTIDE SEQUENCE [LARGE SCALE GENOMIC DNA]</scope>
    <source>
        <strain evidence="1 2">120-4 pot B 10/14</strain>
    </source>
</reference>
<evidence type="ECO:0000313" key="1">
    <source>
        <dbReference type="EMBL" id="CAG8821817.1"/>
    </source>
</evidence>
<protein>
    <submittedName>
        <fullName evidence="1">466_t:CDS:1</fullName>
    </submittedName>
</protein>
<organism evidence="1 2">
    <name type="scientific">Gigaspora margarita</name>
    <dbReference type="NCBI Taxonomy" id="4874"/>
    <lineage>
        <taxon>Eukaryota</taxon>
        <taxon>Fungi</taxon>
        <taxon>Fungi incertae sedis</taxon>
        <taxon>Mucoromycota</taxon>
        <taxon>Glomeromycotina</taxon>
        <taxon>Glomeromycetes</taxon>
        <taxon>Diversisporales</taxon>
        <taxon>Gigasporaceae</taxon>
        <taxon>Gigaspora</taxon>
    </lineage>
</organism>
<evidence type="ECO:0000313" key="2">
    <source>
        <dbReference type="Proteomes" id="UP000789901"/>
    </source>
</evidence>
<comment type="caution">
    <text evidence="1">The sequence shown here is derived from an EMBL/GenBank/DDBJ whole genome shotgun (WGS) entry which is preliminary data.</text>
</comment>